<accession>A0A225NF47</accession>
<sequence length="99" mass="10615">MSKFEKMTAEATGLDASVNAVLQALREPETSGLNPAQFQAVFAEVVTAFAKYRESDKEFPAFPDNNNVSATDVAVAATGILDAADVAVFELGMWQTLKQ</sequence>
<dbReference type="Proteomes" id="UP000215377">
    <property type="component" value="Unassembled WGS sequence"/>
</dbReference>
<evidence type="ECO:0000313" key="2">
    <source>
        <dbReference type="Proteomes" id="UP000215377"/>
    </source>
</evidence>
<name>A0A225NF47_9RHOB</name>
<dbReference type="OrthoDB" id="7868283at2"/>
<keyword evidence="2" id="KW-1185">Reference proteome</keyword>
<organism evidence="1 2">
    <name type="scientific">Marinibacterium profundimaris</name>
    <dbReference type="NCBI Taxonomy" id="1679460"/>
    <lineage>
        <taxon>Bacteria</taxon>
        <taxon>Pseudomonadati</taxon>
        <taxon>Pseudomonadota</taxon>
        <taxon>Alphaproteobacteria</taxon>
        <taxon>Rhodobacterales</taxon>
        <taxon>Paracoccaceae</taxon>
        <taxon>Marinibacterium</taxon>
    </lineage>
</organism>
<protein>
    <submittedName>
        <fullName evidence="1">Uncharacterized protein</fullName>
    </submittedName>
</protein>
<proteinExistence type="predicted"/>
<dbReference type="RefSeq" id="WP_088652866.1">
    <property type="nucleotide sequence ID" value="NZ_AQQR01000031.1"/>
</dbReference>
<reference evidence="1 2" key="1">
    <citation type="submission" date="2013-04" db="EMBL/GenBank/DDBJ databases">
        <title>Oceanicola sp. 22II1-22F33 Genome Sequencing.</title>
        <authorList>
            <person name="Lai Q."/>
            <person name="Li G."/>
            <person name="Shao Z."/>
        </authorList>
    </citation>
    <scope>NUCLEOTIDE SEQUENCE [LARGE SCALE GENOMIC DNA]</scope>
    <source>
        <strain evidence="1 2">22II1-22F33</strain>
    </source>
</reference>
<comment type="caution">
    <text evidence="1">The sequence shown here is derived from an EMBL/GenBank/DDBJ whole genome shotgun (WGS) entry which is preliminary data.</text>
</comment>
<dbReference type="AlphaFoldDB" id="A0A225NF47"/>
<evidence type="ECO:0000313" key="1">
    <source>
        <dbReference type="EMBL" id="OWU67213.1"/>
    </source>
</evidence>
<dbReference type="EMBL" id="AQQR01000031">
    <property type="protein sequence ID" value="OWU67213.1"/>
    <property type="molecule type" value="Genomic_DNA"/>
</dbReference>
<gene>
    <name evidence="1" type="ORF">ATO3_26670</name>
</gene>